<evidence type="ECO:0000313" key="3">
    <source>
        <dbReference type="Proteomes" id="UP001149140"/>
    </source>
</evidence>
<dbReference type="Pfam" id="PF02350">
    <property type="entry name" value="Epimerase_2"/>
    <property type="match status" value="1"/>
</dbReference>
<reference evidence="2" key="1">
    <citation type="submission" date="2022-10" db="EMBL/GenBank/DDBJ databases">
        <title>The WGS of Solirubrobacter ginsenosidimutans DSM 21036.</title>
        <authorList>
            <person name="Jiang Z."/>
        </authorList>
    </citation>
    <scope>NUCLEOTIDE SEQUENCE</scope>
    <source>
        <strain evidence="2">DSM 21036</strain>
    </source>
</reference>
<proteinExistence type="predicted"/>
<name>A0A9X3N0C9_9ACTN</name>
<dbReference type="InterPro" id="IPR029767">
    <property type="entry name" value="WecB-like"/>
</dbReference>
<dbReference type="InterPro" id="IPR020004">
    <property type="entry name" value="UDP-GlcNAc_Epase"/>
</dbReference>
<accession>A0A9X3N0C9</accession>
<dbReference type="AlphaFoldDB" id="A0A9X3N0C9"/>
<evidence type="ECO:0000313" key="2">
    <source>
        <dbReference type="EMBL" id="MDA0164748.1"/>
    </source>
</evidence>
<dbReference type="NCBIfam" id="TIGR03568">
    <property type="entry name" value="NeuC_NnaA"/>
    <property type="match status" value="1"/>
</dbReference>
<protein>
    <submittedName>
        <fullName evidence="2">UDP-N-acetylglucosamine 2-epimerase</fullName>
        <ecNumber evidence="2">3.2.1.183</ecNumber>
    </submittedName>
</protein>
<gene>
    <name evidence="2" type="primary">neuC</name>
    <name evidence="2" type="ORF">OM076_31055</name>
</gene>
<dbReference type="InterPro" id="IPR003331">
    <property type="entry name" value="UDP_GlcNAc_Epimerase_2_dom"/>
</dbReference>
<dbReference type="Proteomes" id="UP001149140">
    <property type="component" value="Unassembled WGS sequence"/>
</dbReference>
<evidence type="ECO:0000259" key="1">
    <source>
        <dbReference type="Pfam" id="PF02350"/>
    </source>
</evidence>
<dbReference type="EMBL" id="JAPDOD010000037">
    <property type="protein sequence ID" value="MDA0164748.1"/>
    <property type="molecule type" value="Genomic_DNA"/>
</dbReference>
<dbReference type="PANTHER" id="PTHR43174:SF3">
    <property type="entry name" value="UDP-N-ACETYLGLUCOSAMINE 2-EPIMERASE"/>
    <property type="match status" value="1"/>
</dbReference>
<keyword evidence="3" id="KW-1185">Reference proteome</keyword>
<keyword evidence="2" id="KW-0378">Hydrolase</keyword>
<feature type="domain" description="UDP-N-acetylglucosamine 2-epimerase" evidence="1">
    <location>
        <begin position="18"/>
        <end position="365"/>
    </location>
</feature>
<keyword evidence="2" id="KW-0326">Glycosidase</keyword>
<comment type="caution">
    <text evidence="2">The sequence shown here is derived from an EMBL/GenBank/DDBJ whole genome shotgun (WGS) entry which is preliminary data.</text>
</comment>
<dbReference type="GO" id="GO:0004553">
    <property type="term" value="F:hydrolase activity, hydrolyzing O-glycosyl compounds"/>
    <property type="evidence" value="ECO:0007669"/>
    <property type="project" value="InterPro"/>
</dbReference>
<dbReference type="GO" id="GO:0006047">
    <property type="term" value="P:UDP-N-acetylglucosamine metabolic process"/>
    <property type="evidence" value="ECO:0007669"/>
    <property type="project" value="InterPro"/>
</dbReference>
<dbReference type="SUPFAM" id="SSF53756">
    <property type="entry name" value="UDP-Glycosyltransferase/glycogen phosphorylase"/>
    <property type="match status" value="1"/>
</dbReference>
<dbReference type="Gene3D" id="3.40.50.2000">
    <property type="entry name" value="Glycogen Phosphorylase B"/>
    <property type="match status" value="2"/>
</dbReference>
<dbReference type="EC" id="3.2.1.183" evidence="2"/>
<dbReference type="PANTHER" id="PTHR43174">
    <property type="entry name" value="UDP-N-ACETYLGLUCOSAMINE 2-EPIMERASE"/>
    <property type="match status" value="1"/>
</dbReference>
<sequence>MVVASRANYARIKTAMRAIDDHPDLELQVVAGASLVLERFGNAIDVLEADGFRPDAIVRMIIEGETPTTMAKSTGLGLLELPTVFENLQPDAVVTIADRFETLATAVAAAYMNLPLIHTQGGEVSGSIDESVRHAVTKLAHVHFPATELSRRRVIAMGEDAAHVHNVGCPSIDLVAQADLGDPRSALAELNARGVGAEIDPDKPYLLMMQHPVTTEYGESLDQINETLEGVARLGMQALVFWPNVDAGSDHVAKGMRVFRDRGEAKGFHFFRNLPPELFAKLLAHTACMVGNSSSGLREGAFLGTPVVTVGTRQQNREHARNVLRTGHGADEIADAIREQVRNGRYERDELFGDGTAGLQIAEQLALPLPPAQKQLSYAVEDLLAEVSE</sequence>
<organism evidence="2 3">
    <name type="scientific">Solirubrobacter ginsenosidimutans</name>
    <dbReference type="NCBI Taxonomy" id="490573"/>
    <lineage>
        <taxon>Bacteria</taxon>
        <taxon>Bacillati</taxon>
        <taxon>Actinomycetota</taxon>
        <taxon>Thermoleophilia</taxon>
        <taxon>Solirubrobacterales</taxon>
        <taxon>Solirubrobacteraceae</taxon>
        <taxon>Solirubrobacter</taxon>
    </lineage>
</organism>